<accession>A0AAW0JRB2</accession>
<sequence length="145" mass="15872">MFSCFCFSLQDNSFGSAAVTECEDGTVSLHEDEDDCSGLRDENNKENYPQVGARIDELALPSHEAQHAEQTLLLDGVLRPSMGNFKSRKPKSILRTESGRNHGESQHHGVVAYRKRFSMSDLVAGSMASASLPSSQHSVLFTPPT</sequence>
<comment type="caution">
    <text evidence="2">The sequence shown here is derived from an EMBL/GenBank/DDBJ whole genome shotgun (WGS) entry which is preliminary data.</text>
</comment>
<dbReference type="Proteomes" id="UP001488838">
    <property type="component" value="Unassembled WGS sequence"/>
</dbReference>
<gene>
    <name evidence="2" type="ORF">U0070_007204</name>
</gene>
<evidence type="ECO:0000313" key="2">
    <source>
        <dbReference type="EMBL" id="KAK7829430.1"/>
    </source>
</evidence>
<evidence type="ECO:0000313" key="3">
    <source>
        <dbReference type="Proteomes" id="UP001488838"/>
    </source>
</evidence>
<reference evidence="2 3" key="1">
    <citation type="journal article" date="2023" name="bioRxiv">
        <title>Conserved and derived expression patterns and positive selection on dental genes reveal complex evolutionary context of ever-growing rodent molars.</title>
        <authorList>
            <person name="Calamari Z.T."/>
            <person name="Song A."/>
            <person name="Cohen E."/>
            <person name="Akter M."/>
            <person name="Roy R.D."/>
            <person name="Hallikas O."/>
            <person name="Christensen M.M."/>
            <person name="Li P."/>
            <person name="Marangoni P."/>
            <person name="Jernvall J."/>
            <person name="Klein O.D."/>
        </authorList>
    </citation>
    <scope>NUCLEOTIDE SEQUENCE [LARGE SCALE GENOMIC DNA]</scope>
    <source>
        <strain evidence="2">V071</strain>
    </source>
</reference>
<name>A0AAW0JRB2_MYOGA</name>
<organism evidence="2 3">
    <name type="scientific">Myodes glareolus</name>
    <name type="common">Bank vole</name>
    <name type="synonym">Clethrionomys glareolus</name>
    <dbReference type="NCBI Taxonomy" id="447135"/>
    <lineage>
        <taxon>Eukaryota</taxon>
        <taxon>Metazoa</taxon>
        <taxon>Chordata</taxon>
        <taxon>Craniata</taxon>
        <taxon>Vertebrata</taxon>
        <taxon>Euteleostomi</taxon>
        <taxon>Mammalia</taxon>
        <taxon>Eutheria</taxon>
        <taxon>Euarchontoglires</taxon>
        <taxon>Glires</taxon>
        <taxon>Rodentia</taxon>
        <taxon>Myomorpha</taxon>
        <taxon>Muroidea</taxon>
        <taxon>Cricetidae</taxon>
        <taxon>Arvicolinae</taxon>
        <taxon>Myodes</taxon>
    </lineage>
</organism>
<keyword evidence="3" id="KW-1185">Reference proteome</keyword>
<dbReference type="EMBL" id="JBBHLL010000021">
    <property type="protein sequence ID" value="KAK7829430.1"/>
    <property type="molecule type" value="Genomic_DNA"/>
</dbReference>
<evidence type="ECO:0000256" key="1">
    <source>
        <dbReference type="SAM" id="MobiDB-lite"/>
    </source>
</evidence>
<proteinExistence type="predicted"/>
<dbReference type="AlphaFoldDB" id="A0AAW0JRB2"/>
<feature type="compositionally biased region" description="Basic and acidic residues" evidence="1">
    <location>
        <begin position="97"/>
        <end position="107"/>
    </location>
</feature>
<protein>
    <submittedName>
        <fullName evidence="2">Uncharacterized protein</fullName>
    </submittedName>
</protein>
<feature type="region of interest" description="Disordered" evidence="1">
    <location>
        <begin position="83"/>
        <end position="107"/>
    </location>
</feature>